<comment type="caution">
    <text evidence="1">The sequence shown here is derived from an EMBL/GenBank/DDBJ whole genome shotgun (WGS) entry which is preliminary data.</text>
</comment>
<protein>
    <submittedName>
        <fullName evidence="1">Uncharacterized protein</fullName>
    </submittedName>
</protein>
<sequence length="97" mass="10942">MMDSEFYIIAHCPCQSQVPKFPATNRAGFKSLDTGRRFPKFLSHNRPHQCWLPQTSIVQDCSYRMCTAASETTDTTRARALRSLGKATLSTSLGRAW</sequence>
<name>A0A433Q683_9FUNG</name>
<reference evidence="1 2" key="1">
    <citation type="journal article" date="2018" name="New Phytol.">
        <title>Phylogenomics of Endogonaceae and evolution of mycorrhizas within Mucoromycota.</title>
        <authorList>
            <person name="Chang Y."/>
            <person name="Desiro A."/>
            <person name="Na H."/>
            <person name="Sandor L."/>
            <person name="Lipzen A."/>
            <person name="Clum A."/>
            <person name="Barry K."/>
            <person name="Grigoriev I.V."/>
            <person name="Martin F.M."/>
            <person name="Stajich J.E."/>
            <person name="Smith M.E."/>
            <person name="Bonito G."/>
            <person name="Spatafora J.W."/>
        </authorList>
    </citation>
    <scope>NUCLEOTIDE SEQUENCE [LARGE SCALE GENOMIC DNA]</scope>
    <source>
        <strain evidence="1 2">AD002</strain>
    </source>
</reference>
<dbReference type="Proteomes" id="UP000274822">
    <property type="component" value="Unassembled WGS sequence"/>
</dbReference>
<dbReference type="EMBL" id="RBNJ01013395">
    <property type="protein sequence ID" value="RUS25288.1"/>
    <property type="molecule type" value="Genomic_DNA"/>
</dbReference>
<organism evidence="1 2">
    <name type="scientific">Jimgerdemannia flammicorona</name>
    <dbReference type="NCBI Taxonomy" id="994334"/>
    <lineage>
        <taxon>Eukaryota</taxon>
        <taxon>Fungi</taxon>
        <taxon>Fungi incertae sedis</taxon>
        <taxon>Mucoromycota</taxon>
        <taxon>Mucoromycotina</taxon>
        <taxon>Endogonomycetes</taxon>
        <taxon>Endogonales</taxon>
        <taxon>Endogonaceae</taxon>
        <taxon>Jimgerdemannia</taxon>
    </lineage>
</organism>
<keyword evidence="2" id="KW-1185">Reference proteome</keyword>
<evidence type="ECO:0000313" key="1">
    <source>
        <dbReference type="EMBL" id="RUS25288.1"/>
    </source>
</evidence>
<accession>A0A433Q683</accession>
<dbReference type="AlphaFoldDB" id="A0A433Q683"/>
<evidence type="ECO:0000313" key="2">
    <source>
        <dbReference type="Proteomes" id="UP000274822"/>
    </source>
</evidence>
<gene>
    <name evidence="1" type="ORF">BC938DRAFT_472374</name>
</gene>
<proteinExistence type="predicted"/>